<feature type="transmembrane region" description="Helical" evidence="2">
    <location>
        <begin position="339"/>
        <end position="360"/>
    </location>
</feature>
<feature type="region of interest" description="Disordered" evidence="1">
    <location>
        <begin position="21"/>
        <end position="49"/>
    </location>
</feature>
<evidence type="ECO:0000256" key="2">
    <source>
        <dbReference type="SAM" id="Phobius"/>
    </source>
</evidence>
<organism evidence="4 5">
    <name type="scientific">Acrasis kona</name>
    <dbReference type="NCBI Taxonomy" id="1008807"/>
    <lineage>
        <taxon>Eukaryota</taxon>
        <taxon>Discoba</taxon>
        <taxon>Heterolobosea</taxon>
        <taxon>Tetramitia</taxon>
        <taxon>Eutetramitia</taxon>
        <taxon>Acrasidae</taxon>
        <taxon>Acrasis</taxon>
    </lineage>
</organism>
<feature type="signal peptide" evidence="3">
    <location>
        <begin position="1"/>
        <end position="15"/>
    </location>
</feature>
<dbReference type="AlphaFoldDB" id="A0AAW2YYW5"/>
<keyword evidence="2" id="KW-1133">Transmembrane helix</keyword>
<evidence type="ECO:0000256" key="3">
    <source>
        <dbReference type="SAM" id="SignalP"/>
    </source>
</evidence>
<keyword evidence="2" id="KW-0812">Transmembrane</keyword>
<gene>
    <name evidence="4" type="ORF">AKO1_012930</name>
</gene>
<keyword evidence="5" id="KW-1185">Reference proteome</keyword>
<evidence type="ECO:0000313" key="4">
    <source>
        <dbReference type="EMBL" id="KAL0482350.1"/>
    </source>
</evidence>
<feature type="transmembrane region" description="Helical" evidence="2">
    <location>
        <begin position="523"/>
        <end position="542"/>
    </location>
</feature>
<keyword evidence="3" id="KW-0732">Signal</keyword>
<feature type="transmembrane region" description="Helical" evidence="2">
    <location>
        <begin position="730"/>
        <end position="748"/>
    </location>
</feature>
<reference evidence="4 5" key="1">
    <citation type="submission" date="2024-03" db="EMBL/GenBank/DDBJ databases">
        <title>The Acrasis kona genome and developmental transcriptomes reveal deep origins of eukaryotic multicellular pathways.</title>
        <authorList>
            <person name="Sheikh S."/>
            <person name="Fu C.-J."/>
            <person name="Brown M.W."/>
            <person name="Baldauf S.L."/>
        </authorList>
    </citation>
    <scope>NUCLEOTIDE SEQUENCE [LARGE SCALE GENOMIC DNA]</scope>
    <source>
        <strain evidence="4 5">ATCC MYA-3509</strain>
    </source>
</reference>
<feature type="transmembrane region" description="Helical" evidence="2">
    <location>
        <begin position="554"/>
        <end position="576"/>
    </location>
</feature>
<dbReference type="Proteomes" id="UP001431209">
    <property type="component" value="Unassembled WGS sequence"/>
</dbReference>
<evidence type="ECO:0000313" key="5">
    <source>
        <dbReference type="Proteomes" id="UP001431209"/>
    </source>
</evidence>
<sequence>MLKWILLLLIVVAHCQQDMPTPTPMTNDTTLPPETSEAPTTEPPATPTPFVDRTKFIPLSVGYIPLVLWEAQPYNSTQFMVDIASGVEVVVSITDDLKVPSSRYVPYNFSVVAREYVPPSQEEYDYYGTDINIPSSGINRTVYFNFTSWDSRVGQVRITAFPRLRIFTADTRTKLHNTTLNLNSLVMAVIYIEYDSPPPYLDQIQDITMNYNDLYISAYDSSLFVRPYERYYSFMTLNVGSMMFQSLNISDEAQGYVYDYINYKVSMGNMSTSPYYDLLFFDIDTSLINFTKSRSAAFQLCTHDFSLSNILYAGFLCVDLSTKQSHSAVIPPLVFFTDLAYYLFQFVMTFLMVYYVIFAIRMIRKGKKFFFVTDSIRNPPFWQCIIPLVPNKTLTNFRLWDSIFLINLHFFTSAFTILSQFVPNKWPKTNNGNDTDAHIANRKVYIGVACAVVTINTIFLLSKLFRSYKRHKSVRLNASSIPKYDKIIRFVLACISSLMLLPVMVMYVWALFPATKRDNYRNYLWYVATGFFTIGLCFYLTSKRTYVYDKYKWFGLKSTIGLILFDYVIEASWIVFQTMNTFASIAVVVRFIQASIMNMLYNFTIAPTYGYLLSIMITVYKFSIDIETPYVTLKNAICKERSATPWERIVIARDRVPKIEMTTIHQNMRMRVDLSFPIPLTWTVFFRISKLMRLRRQTNRTILNACLLMFILFMFFIGTQSYDTDILKQLGGNTSLIAILAGTMLPLIPQLTSFIGSTDVTPADPVFQARLANALKNLERKEEYRNTIPFNFNVPNRFMPFKYTLVSCFKEDKSEKMDPKYDYDTETRMPIVVDDDTVPTLVSNHDAW</sequence>
<keyword evidence="2" id="KW-0472">Membrane</keyword>
<feature type="compositionally biased region" description="Low complexity" evidence="1">
    <location>
        <begin position="21"/>
        <end position="40"/>
    </location>
</feature>
<feature type="transmembrane region" description="Helical" evidence="2">
    <location>
        <begin position="444"/>
        <end position="466"/>
    </location>
</feature>
<proteinExistence type="predicted"/>
<name>A0AAW2YYW5_9EUKA</name>
<protein>
    <submittedName>
        <fullName evidence="4">Alpha-acetolactate decarboxylase</fullName>
    </submittedName>
</protein>
<feature type="transmembrane region" description="Helical" evidence="2">
    <location>
        <begin position="701"/>
        <end position="718"/>
    </location>
</feature>
<evidence type="ECO:0000256" key="1">
    <source>
        <dbReference type="SAM" id="MobiDB-lite"/>
    </source>
</evidence>
<dbReference type="EMBL" id="JAOPGA020000840">
    <property type="protein sequence ID" value="KAL0482350.1"/>
    <property type="molecule type" value="Genomic_DNA"/>
</dbReference>
<feature type="transmembrane region" description="Helical" evidence="2">
    <location>
        <begin position="402"/>
        <end position="422"/>
    </location>
</feature>
<accession>A0AAW2YYW5</accession>
<comment type="caution">
    <text evidence="4">The sequence shown here is derived from an EMBL/GenBank/DDBJ whole genome shotgun (WGS) entry which is preliminary data.</text>
</comment>
<feature type="transmembrane region" description="Helical" evidence="2">
    <location>
        <begin position="487"/>
        <end position="511"/>
    </location>
</feature>
<feature type="chain" id="PRO_5043329868" evidence="3">
    <location>
        <begin position="16"/>
        <end position="848"/>
    </location>
</feature>